<evidence type="ECO:0000256" key="12">
    <source>
        <dbReference type="ARBA" id="ARBA00022908"/>
    </source>
</evidence>
<evidence type="ECO:0000259" key="19">
    <source>
        <dbReference type="Pfam" id="PF22936"/>
    </source>
</evidence>
<evidence type="ECO:0000256" key="9">
    <source>
        <dbReference type="ARBA" id="ARBA00022801"/>
    </source>
</evidence>
<evidence type="ECO:0000256" key="8">
    <source>
        <dbReference type="ARBA" id="ARBA00022759"/>
    </source>
</evidence>
<feature type="domain" description="Disease resistance R13L4/SHOC-2-like LRR" evidence="20">
    <location>
        <begin position="461"/>
        <end position="643"/>
    </location>
</feature>
<evidence type="ECO:0000259" key="21">
    <source>
        <dbReference type="Pfam" id="PF25597"/>
    </source>
</evidence>
<keyword evidence="2" id="KW-1188">Viral release from host cell</keyword>
<keyword evidence="6" id="KW-0677">Repeat</keyword>
<dbReference type="InterPro" id="IPR039537">
    <property type="entry name" value="Retrotran_Ty1/copia-like"/>
</dbReference>
<dbReference type="GO" id="GO:0003964">
    <property type="term" value="F:RNA-directed DNA polymerase activity"/>
    <property type="evidence" value="ECO:0007669"/>
    <property type="project" value="UniProtKB-KW"/>
</dbReference>
<name>A0AA89B838_9ASTE</name>
<gene>
    <name evidence="22" type="ORF">RJ639_044704</name>
</gene>
<dbReference type="PANTHER" id="PTHR42648">
    <property type="entry name" value="TRANSPOSASE, PUTATIVE-RELATED"/>
    <property type="match status" value="1"/>
</dbReference>
<dbReference type="SUPFAM" id="SSF52058">
    <property type="entry name" value="L domain-like"/>
    <property type="match status" value="1"/>
</dbReference>
<keyword evidence="3" id="KW-0645">Protease</keyword>
<feature type="domain" description="GAG-pre-integrase" evidence="18">
    <location>
        <begin position="226"/>
        <end position="277"/>
    </location>
</feature>
<evidence type="ECO:0000256" key="17">
    <source>
        <dbReference type="SAM" id="MobiDB-lite"/>
    </source>
</evidence>
<proteinExistence type="predicted"/>
<dbReference type="InterPro" id="IPR055414">
    <property type="entry name" value="LRR_R13L4/SHOC2-like"/>
</dbReference>
<dbReference type="Pfam" id="PF13976">
    <property type="entry name" value="gag_pre-integrs"/>
    <property type="match status" value="1"/>
</dbReference>
<comment type="caution">
    <text evidence="22">The sequence shown here is derived from an EMBL/GenBank/DDBJ whole genome shotgun (WGS) entry which is preliminary data.</text>
</comment>
<dbReference type="Pfam" id="PF25597">
    <property type="entry name" value="SH3_retrovirus"/>
    <property type="match status" value="1"/>
</dbReference>
<evidence type="ECO:0000313" key="23">
    <source>
        <dbReference type="Proteomes" id="UP001188597"/>
    </source>
</evidence>
<feature type="compositionally biased region" description="Acidic residues" evidence="17">
    <location>
        <begin position="412"/>
        <end position="430"/>
    </location>
</feature>
<dbReference type="Gene3D" id="3.80.10.10">
    <property type="entry name" value="Ribonuclease Inhibitor"/>
    <property type="match status" value="2"/>
</dbReference>
<dbReference type="InterPro" id="IPR032675">
    <property type="entry name" value="LRR_dom_sf"/>
</dbReference>
<dbReference type="SUPFAM" id="SSF53098">
    <property type="entry name" value="Ribonuclease H-like"/>
    <property type="match status" value="1"/>
</dbReference>
<dbReference type="Gene3D" id="3.30.420.10">
    <property type="entry name" value="Ribonuclease H-like superfamily/Ribonuclease H"/>
    <property type="match status" value="1"/>
</dbReference>
<keyword evidence="15" id="KW-0917">Virion maturation</keyword>
<dbReference type="GO" id="GO:0003676">
    <property type="term" value="F:nucleic acid binding"/>
    <property type="evidence" value="ECO:0007669"/>
    <property type="project" value="InterPro"/>
</dbReference>
<evidence type="ECO:0000256" key="3">
    <source>
        <dbReference type="ARBA" id="ARBA00022670"/>
    </source>
</evidence>
<dbReference type="GO" id="GO:0006508">
    <property type="term" value="P:proteolysis"/>
    <property type="evidence" value="ECO:0007669"/>
    <property type="project" value="UniProtKB-KW"/>
</dbReference>
<keyword evidence="9" id="KW-0378">Hydrolase</keyword>
<feature type="domain" description="Retrovirus-related Pol polyprotein from transposon TNT 1-94-like beta-barrel" evidence="19">
    <location>
        <begin position="123"/>
        <end position="180"/>
    </location>
</feature>
<evidence type="ECO:0000256" key="16">
    <source>
        <dbReference type="ARBA" id="ARBA00023172"/>
    </source>
</evidence>
<protein>
    <recommendedName>
        <fullName evidence="24">GAG-pre-integrase domain-containing protein</fullName>
    </recommendedName>
</protein>
<comment type="function">
    <text evidence="1">The aspartyl protease (PR) mediates the proteolytic cleavages of the Gag and Gag-Pol polyproteins after assembly of the VLP.</text>
</comment>
<accession>A0AA89B838</accession>
<keyword evidence="23" id="KW-1185">Reference proteome</keyword>
<dbReference type="GO" id="GO:0006310">
    <property type="term" value="P:DNA recombination"/>
    <property type="evidence" value="ECO:0007669"/>
    <property type="project" value="UniProtKB-KW"/>
</dbReference>
<dbReference type="EMBL" id="JAVXUP010000626">
    <property type="protein sequence ID" value="KAK3023941.1"/>
    <property type="molecule type" value="Genomic_DNA"/>
</dbReference>
<evidence type="ECO:0000256" key="6">
    <source>
        <dbReference type="ARBA" id="ARBA00022737"/>
    </source>
</evidence>
<evidence type="ECO:0008006" key="24">
    <source>
        <dbReference type="Google" id="ProtNLM"/>
    </source>
</evidence>
<dbReference type="InterPro" id="IPR057670">
    <property type="entry name" value="SH3_retrovirus"/>
</dbReference>
<keyword evidence="13" id="KW-0695">RNA-directed DNA polymerase</keyword>
<feature type="compositionally biased region" description="Low complexity" evidence="17">
    <location>
        <begin position="431"/>
        <end position="458"/>
    </location>
</feature>
<evidence type="ECO:0000313" key="22">
    <source>
        <dbReference type="EMBL" id="KAK3023941.1"/>
    </source>
</evidence>
<evidence type="ECO:0000256" key="15">
    <source>
        <dbReference type="ARBA" id="ARBA00023113"/>
    </source>
</evidence>
<keyword evidence="11" id="KW-0460">Magnesium</keyword>
<evidence type="ECO:0000256" key="5">
    <source>
        <dbReference type="ARBA" id="ARBA00022723"/>
    </source>
</evidence>
<organism evidence="22 23">
    <name type="scientific">Escallonia herrerae</name>
    <dbReference type="NCBI Taxonomy" id="1293975"/>
    <lineage>
        <taxon>Eukaryota</taxon>
        <taxon>Viridiplantae</taxon>
        <taxon>Streptophyta</taxon>
        <taxon>Embryophyta</taxon>
        <taxon>Tracheophyta</taxon>
        <taxon>Spermatophyta</taxon>
        <taxon>Magnoliopsida</taxon>
        <taxon>eudicotyledons</taxon>
        <taxon>Gunneridae</taxon>
        <taxon>Pentapetalae</taxon>
        <taxon>asterids</taxon>
        <taxon>campanulids</taxon>
        <taxon>Escalloniales</taxon>
        <taxon>Escalloniaceae</taxon>
        <taxon>Escallonia</taxon>
    </lineage>
</organism>
<keyword evidence="5" id="KW-0479">Metal-binding</keyword>
<keyword evidence="14" id="KW-0548">Nucleotidyltransferase</keyword>
<dbReference type="Pfam" id="PF23598">
    <property type="entry name" value="LRR_14"/>
    <property type="match status" value="1"/>
</dbReference>
<reference evidence="22" key="1">
    <citation type="submission" date="2022-12" db="EMBL/GenBank/DDBJ databases">
        <title>Draft genome assemblies for two species of Escallonia (Escalloniales).</title>
        <authorList>
            <person name="Chanderbali A."/>
            <person name="Dervinis C."/>
            <person name="Anghel I."/>
            <person name="Soltis D."/>
            <person name="Soltis P."/>
            <person name="Zapata F."/>
        </authorList>
    </citation>
    <scope>NUCLEOTIDE SEQUENCE</scope>
    <source>
        <strain evidence="22">UCBG64.0493</strain>
        <tissue evidence="22">Leaf</tissue>
    </source>
</reference>
<dbReference type="GO" id="GO:0008233">
    <property type="term" value="F:peptidase activity"/>
    <property type="evidence" value="ECO:0007669"/>
    <property type="project" value="UniProtKB-KW"/>
</dbReference>
<keyword evidence="4" id="KW-0540">Nuclease</keyword>
<keyword evidence="16" id="KW-0233">DNA recombination</keyword>
<dbReference type="AlphaFoldDB" id="A0AA89B838"/>
<evidence type="ECO:0000259" key="18">
    <source>
        <dbReference type="Pfam" id="PF13976"/>
    </source>
</evidence>
<keyword evidence="14" id="KW-0808">Transferase</keyword>
<feature type="domain" description="Retroviral polymerase SH3-like" evidence="21">
    <location>
        <begin position="341"/>
        <end position="404"/>
    </location>
</feature>
<dbReference type="Pfam" id="PF22936">
    <property type="entry name" value="Pol_BBD"/>
    <property type="match status" value="1"/>
</dbReference>
<evidence type="ECO:0000256" key="1">
    <source>
        <dbReference type="ARBA" id="ARBA00002180"/>
    </source>
</evidence>
<dbReference type="GO" id="GO:0005524">
    <property type="term" value="F:ATP binding"/>
    <property type="evidence" value="ECO:0007669"/>
    <property type="project" value="UniProtKB-KW"/>
</dbReference>
<dbReference type="InterPro" id="IPR036397">
    <property type="entry name" value="RNaseH_sf"/>
</dbReference>
<evidence type="ECO:0000256" key="10">
    <source>
        <dbReference type="ARBA" id="ARBA00022840"/>
    </source>
</evidence>
<keyword evidence="8" id="KW-0255">Endonuclease</keyword>
<evidence type="ECO:0000256" key="14">
    <source>
        <dbReference type="ARBA" id="ARBA00022932"/>
    </source>
</evidence>
<dbReference type="GO" id="GO:0004519">
    <property type="term" value="F:endonuclease activity"/>
    <property type="evidence" value="ECO:0007669"/>
    <property type="project" value="UniProtKB-KW"/>
</dbReference>
<keyword evidence="14" id="KW-0239">DNA-directed DNA polymerase</keyword>
<dbReference type="GO" id="GO:0003887">
    <property type="term" value="F:DNA-directed DNA polymerase activity"/>
    <property type="evidence" value="ECO:0007669"/>
    <property type="project" value="UniProtKB-KW"/>
</dbReference>
<dbReference type="InterPro" id="IPR025724">
    <property type="entry name" value="GAG-pre-integrase_dom"/>
</dbReference>
<keyword evidence="7" id="KW-0547">Nucleotide-binding</keyword>
<evidence type="ECO:0000259" key="20">
    <source>
        <dbReference type="Pfam" id="PF23598"/>
    </source>
</evidence>
<dbReference type="Proteomes" id="UP001188597">
    <property type="component" value="Unassembled WGS sequence"/>
</dbReference>
<keyword evidence="10" id="KW-0067">ATP-binding</keyword>
<dbReference type="PANTHER" id="PTHR42648:SF11">
    <property type="entry name" value="TRANSPOSON TY4-P GAG-POL POLYPROTEIN"/>
    <property type="match status" value="1"/>
</dbReference>
<dbReference type="InterPro" id="IPR012337">
    <property type="entry name" value="RNaseH-like_sf"/>
</dbReference>
<dbReference type="GO" id="GO:0015074">
    <property type="term" value="P:DNA integration"/>
    <property type="evidence" value="ECO:0007669"/>
    <property type="project" value="UniProtKB-KW"/>
</dbReference>
<evidence type="ECO:0000256" key="13">
    <source>
        <dbReference type="ARBA" id="ARBA00022918"/>
    </source>
</evidence>
<dbReference type="InterPro" id="IPR054722">
    <property type="entry name" value="PolX-like_BBD"/>
</dbReference>
<keyword evidence="12" id="KW-0229">DNA integration</keyword>
<evidence type="ECO:0000256" key="4">
    <source>
        <dbReference type="ARBA" id="ARBA00022722"/>
    </source>
</evidence>
<sequence>MHDLVRELAISMSEAEKFSVSTTPRLSIQTTSTEIKSIRGLAKIRSLFIVFANLIPPSSAIVLPTGLRLIKVLYLESVPIEKLSDEVGNLFNLSYLNLKGAKLKELQKSIGRLSNLETLDIRDTKIHVIIMGNGSIVKAKGKGTIAIQAKEATKYIRDVLLVPDLEQNLLSVGQLVEHGYMVHFEDNGCKIYDKKDGKKVMANVKMEKSRNFPISFHYPRYNALKVEIKNESWLWHKRNGHLNFQSLRSLQQKEMVYGLPKIESKKDICEGCVLGKQHRESFPREKAWRAKAPLELVHTDVCGPMRTPSLAENRYFIIFIDDYSRMTWVYFMRQKLEVFGCICYAHIPKERRYKLDQVSEKCIFVGYSSQSKGYRLYSLKSNKVIIRRDVVFNENAVWDWKENKVQRQAISFDDDTEIQQNDDDNDEDNAQDSPSSSSSSPSSPSSSFTSSSSASSTPRKMRNLDEIYQRSEANLLKQLRYMTQLISFGITNVTKDDGKDLCISLQSMCLLCNLFVIVTDDEEYLGMDSPSFAPPGLETLVLVGKLENVPHWFCSLQNLTSLYLHWSKLIEDLLPHIQTLANLGELALINAYAGSKLCFLTGFNKLVHLYFHNLSQLQEIIIGKGAMPGLQRIYVGNCIRDEDSVDRSRVRHIPEINHFFESASGISHESLSGWNSRR</sequence>
<evidence type="ECO:0000256" key="11">
    <source>
        <dbReference type="ARBA" id="ARBA00022842"/>
    </source>
</evidence>
<evidence type="ECO:0000256" key="2">
    <source>
        <dbReference type="ARBA" id="ARBA00022612"/>
    </source>
</evidence>
<dbReference type="GO" id="GO:0046872">
    <property type="term" value="F:metal ion binding"/>
    <property type="evidence" value="ECO:0007669"/>
    <property type="project" value="UniProtKB-KW"/>
</dbReference>
<evidence type="ECO:0000256" key="7">
    <source>
        <dbReference type="ARBA" id="ARBA00022741"/>
    </source>
</evidence>
<feature type="region of interest" description="Disordered" evidence="17">
    <location>
        <begin position="411"/>
        <end position="462"/>
    </location>
</feature>